<accession>A0A7X0CYC8</accession>
<dbReference type="AlphaFoldDB" id="A0A7X0CYC8"/>
<evidence type="ECO:0000313" key="1">
    <source>
        <dbReference type="EMBL" id="MBB6161155.1"/>
    </source>
</evidence>
<comment type="caution">
    <text evidence="1">The sequence shown here is derived from an EMBL/GenBank/DDBJ whole genome shotgun (WGS) entry which is preliminary data.</text>
</comment>
<sequence length="84" mass="9495">MLSANTSSMPATQALPLLLRGSFRQRLHRHVARFFRRLFGAKRGLVAGLPDDLRADVGLDAARPERSEAFWRDRPRSVGRDLPL</sequence>
<gene>
    <name evidence="1" type="ORF">HNQ72_000952</name>
</gene>
<keyword evidence="2" id="KW-1185">Reference proteome</keyword>
<dbReference type="Proteomes" id="UP000547879">
    <property type="component" value="Unassembled WGS sequence"/>
</dbReference>
<reference evidence="1 2" key="1">
    <citation type="submission" date="2020-08" db="EMBL/GenBank/DDBJ databases">
        <title>Genomic Encyclopedia of Type Strains, Phase IV (KMG-IV): sequencing the most valuable type-strain genomes for metagenomic binning, comparative biology and taxonomic classification.</title>
        <authorList>
            <person name="Goeker M."/>
        </authorList>
    </citation>
    <scope>NUCLEOTIDE SEQUENCE [LARGE SCALE GENOMIC DNA]</scope>
    <source>
        <strain evidence="1 2">DSM 100734</strain>
    </source>
</reference>
<dbReference type="EMBL" id="JACHEG010000001">
    <property type="protein sequence ID" value="MBB6161155.1"/>
    <property type="molecule type" value="Genomic_DNA"/>
</dbReference>
<name>A0A7X0CYC8_9HYPH</name>
<evidence type="ECO:0008006" key="3">
    <source>
        <dbReference type="Google" id="ProtNLM"/>
    </source>
</evidence>
<protein>
    <recommendedName>
        <fullName evidence="3">DUF1127 domain-containing protein</fullName>
    </recommendedName>
</protein>
<evidence type="ECO:0000313" key="2">
    <source>
        <dbReference type="Proteomes" id="UP000547879"/>
    </source>
</evidence>
<proteinExistence type="predicted"/>
<dbReference type="RefSeq" id="WP_183989992.1">
    <property type="nucleotide sequence ID" value="NZ_BMHW01000001.1"/>
</dbReference>
<organism evidence="1 2">
    <name type="scientific">Rhizobium wenxiniae</name>
    <dbReference type="NCBI Taxonomy" id="1737357"/>
    <lineage>
        <taxon>Bacteria</taxon>
        <taxon>Pseudomonadati</taxon>
        <taxon>Pseudomonadota</taxon>
        <taxon>Alphaproteobacteria</taxon>
        <taxon>Hyphomicrobiales</taxon>
        <taxon>Rhizobiaceae</taxon>
        <taxon>Rhizobium/Agrobacterium group</taxon>
        <taxon>Rhizobium</taxon>
    </lineage>
</organism>